<dbReference type="Proteomes" id="UP001480595">
    <property type="component" value="Unassembled WGS sequence"/>
</dbReference>
<dbReference type="PANTHER" id="PTHR42825:SF2">
    <property type="entry name" value="BRANCHED-CHAIN-AMINO-ACID AMINOTRANSFERASE 3, CHLOROPLASTIC-RELATED"/>
    <property type="match status" value="1"/>
</dbReference>
<dbReference type="InterPro" id="IPR043132">
    <property type="entry name" value="BCAT-like_C"/>
</dbReference>
<evidence type="ECO:0000256" key="2">
    <source>
        <dbReference type="ARBA" id="ARBA00009320"/>
    </source>
</evidence>
<dbReference type="InterPro" id="IPR001544">
    <property type="entry name" value="Aminotrans_IV"/>
</dbReference>
<evidence type="ECO:0000256" key="1">
    <source>
        <dbReference type="ARBA" id="ARBA00001933"/>
    </source>
</evidence>
<dbReference type="Pfam" id="PF01063">
    <property type="entry name" value="Aminotran_4"/>
    <property type="match status" value="1"/>
</dbReference>
<evidence type="ECO:0000256" key="5">
    <source>
        <dbReference type="ARBA" id="ARBA00022898"/>
    </source>
</evidence>
<dbReference type="Gene3D" id="3.30.470.10">
    <property type="match status" value="1"/>
</dbReference>
<dbReference type="GO" id="GO:0008483">
    <property type="term" value="F:transaminase activity"/>
    <property type="evidence" value="ECO:0007669"/>
    <property type="project" value="UniProtKB-KW"/>
</dbReference>
<dbReference type="Gene3D" id="3.20.10.10">
    <property type="entry name" value="D-amino Acid Aminotransferase, subunit A, domain 2"/>
    <property type="match status" value="1"/>
</dbReference>
<proteinExistence type="inferred from homology"/>
<dbReference type="PANTHER" id="PTHR42825">
    <property type="entry name" value="AMINO ACID AMINOTRANSFERASE"/>
    <property type="match status" value="1"/>
</dbReference>
<accession>A0ABR1VY70</accession>
<gene>
    <name evidence="6" type="ORF">PG994_003483</name>
</gene>
<organism evidence="6 7">
    <name type="scientific">Apiospora phragmitis</name>
    <dbReference type="NCBI Taxonomy" id="2905665"/>
    <lineage>
        <taxon>Eukaryota</taxon>
        <taxon>Fungi</taxon>
        <taxon>Dikarya</taxon>
        <taxon>Ascomycota</taxon>
        <taxon>Pezizomycotina</taxon>
        <taxon>Sordariomycetes</taxon>
        <taxon>Xylariomycetidae</taxon>
        <taxon>Amphisphaeriales</taxon>
        <taxon>Apiosporaceae</taxon>
        <taxon>Apiospora</taxon>
    </lineage>
</organism>
<protein>
    <submittedName>
        <fullName evidence="6">Aminotransferase</fullName>
    </submittedName>
</protein>
<keyword evidence="7" id="KW-1185">Reference proteome</keyword>
<dbReference type="RefSeq" id="XP_066719170.1">
    <property type="nucleotide sequence ID" value="XM_066854892.1"/>
</dbReference>
<evidence type="ECO:0000256" key="4">
    <source>
        <dbReference type="ARBA" id="ARBA00022679"/>
    </source>
</evidence>
<dbReference type="PIRSF" id="PIRSF006468">
    <property type="entry name" value="BCAT1"/>
    <property type="match status" value="1"/>
</dbReference>
<keyword evidence="5" id="KW-0663">Pyridoxal phosphate</keyword>
<dbReference type="SUPFAM" id="SSF56752">
    <property type="entry name" value="D-aminoacid aminotransferase-like PLP-dependent enzymes"/>
    <property type="match status" value="1"/>
</dbReference>
<evidence type="ECO:0000313" key="6">
    <source>
        <dbReference type="EMBL" id="KAK8076211.1"/>
    </source>
</evidence>
<dbReference type="GeneID" id="92087955"/>
<dbReference type="InterPro" id="IPR005786">
    <property type="entry name" value="B_amino_transII"/>
</dbReference>
<dbReference type="InterPro" id="IPR043131">
    <property type="entry name" value="BCAT-like_N"/>
</dbReference>
<comment type="caution">
    <text evidence="6">The sequence shown here is derived from an EMBL/GenBank/DDBJ whole genome shotgun (WGS) entry which is preliminary data.</text>
</comment>
<comment type="similarity">
    <text evidence="2">Belongs to the class-IV pyridoxal-phosphate-dependent aminotransferase family.</text>
</comment>
<dbReference type="InterPro" id="IPR036038">
    <property type="entry name" value="Aminotransferase-like"/>
</dbReference>
<sequence length="356" mass="38340">MTAPAPKASVDWANLGLALDLSVNGHIETRYHLSTGQWTAPSFVESPNIPVSGLCPGLNYGQQCYEGMKAFRNTANKITVFRPRFHAARLVRSAGSVCLPEPPEELFLECVRAAVAGNAEYVPPADTEAYLYIRPVMFGASAKLALAPPEEVVLAVYVQPTRPYHGSAAIDGVVLEDFDRAAPRGMGAYKVGGNYAPVWRHAAKAREMGYGITLHLDSATRTCVEEFSTSGFLGHKKKNDGEEKDTLVVPRTDNAIASATSDTMVRVAEKQGWAVEHHDVPFSSIGELDEVVAVGTAAAAVPVKSLVRLSTNEKFGFPASDKKEGKLLGLSRLVAGIQRGHAEDTEGWNWEVTGFS</sequence>
<evidence type="ECO:0000256" key="3">
    <source>
        <dbReference type="ARBA" id="ARBA00022576"/>
    </source>
</evidence>
<reference evidence="6 7" key="1">
    <citation type="submission" date="2023-01" db="EMBL/GenBank/DDBJ databases">
        <title>Analysis of 21 Apiospora genomes using comparative genomics revels a genus with tremendous synthesis potential of carbohydrate active enzymes and secondary metabolites.</title>
        <authorList>
            <person name="Sorensen T."/>
        </authorList>
    </citation>
    <scope>NUCLEOTIDE SEQUENCE [LARGE SCALE GENOMIC DNA]</scope>
    <source>
        <strain evidence="6 7">CBS 135458</strain>
    </source>
</reference>
<comment type="cofactor">
    <cofactor evidence="1">
        <name>pyridoxal 5'-phosphate</name>
        <dbReference type="ChEBI" id="CHEBI:597326"/>
    </cofactor>
</comment>
<keyword evidence="3 6" id="KW-0032">Aminotransferase</keyword>
<name>A0ABR1VY70_9PEZI</name>
<dbReference type="EMBL" id="JAQQWL010000004">
    <property type="protein sequence ID" value="KAK8076211.1"/>
    <property type="molecule type" value="Genomic_DNA"/>
</dbReference>
<keyword evidence="4" id="KW-0808">Transferase</keyword>
<evidence type="ECO:0000313" key="7">
    <source>
        <dbReference type="Proteomes" id="UP001480595"/>
    </source>
</evidence>